<protein>
    <submittedName>
        <fullName evidence="1">Uncharacterized protein</fullName>
    </submittedName>
</protein>
<evidence type="ECO:0000313" key="1">
    <source>
        <dbReference type="EMBL" id="GAG38013.1"/>
    </source>
</evidence>
<sequence length="31" mass="3674">IGFIMKKKRIAMIPRYAANKRAYAFLGFLKR</sequence>
<organism evidence="1">
    <name type="scientific">marine sediment metagenome</name>
    <dbReference type="NCBI Taxonomy" id="412755"/>
    <lineage>
        <taxon>unclassified sequences</taxon>
        <taxon>metagenomes</taxon>
        <taxon>ecological metagenomes</taxon>
    </lineage>
</organism>
<accession>X0XN11</accession>
<proteinExistence type="predicted"/>
<reference evidence="1" key="1">
    <citation type="journal article" date="2014" name="Front. Microbiol.">
        <title>High frequency of phylogenetically diverse reductive dehalogenase-homologous genes in deep subseafloor sedimentary metagenomes.</title>
        <authorList>
            <person name="Kawai M."/>
            <person name="Futagami T."/>
            <person name="Toyoda A."/>
            <person name="Takaki Y."/>
            <person name="Nishi S."/>
            <person name="Hori S."/>
            <person name="Arai W."/>
            <person name="Tsubouchi T."/>
            <person name="Morono Y."/>
            <person name="Uchiyama I."/>
            <person name="Ito T."/>
            <person name="Fujiyama A."/>
            <person name="Inagaki F."/>
            <person name="Takami H."/>
        </authorList>
    </citation>
    <scope>NUCLEOTIDE SEQUENCE</scope>
    <source>
        <strain evidence="1">Expedition CK06-06</strain>
    </source>
</reference>
<gene>
    <name evidence="1" type="ORF">S01H1_69191</name>
</gene>
<feature type="non-terminal residue" evidence="1">
    <location>
        <position position="1"/>
    </location>
</feature>
<dbReference type="AlphaFoldDB" id="X0XN11"/>
<name>X0XN11_9ZZZZ</name>
<comment type="caution">
    <text evidence="1">The sequence shown here is derived from an EMBL/GenBank/DDBJ whole genome shotgun (WGS) entry which is preliminary data.</text>
</comment>
<dbReference type="EMBL" id="BARS01045920">
    <property type="protein sequence ID" value="GAG38013.1"/>
    <property type="molecule type" value="Genomic_DNA"/>
</dbReference>